<evidence type="ECO:0000313" key="4">
    <source>
        <dbReference type="Proteomes" id="UP000031662"/>
    </source>
</evidence>
<accession>A0A060Q0C0</accession>
<feature type="compositionally biased region" description="Low complexity" evidence="2">
    <location>
        <begin position="153"/>
        <end position="180"/>
    </location>
</feature>
<dbReference type="RefSeq" id="WP_041050242.1">
    <property type="nucleotide sequence ID" value="NZ_AP014523.1"/>
</dbReference>
<evidence type="ECO:0000256" key="2">
    <source>
        <dbReference type="SAM" id="MobiDB-lite"/>
    </source>
</evidence>
<keyword evidence="1" id="KW-0175">Coiled coil</keyword>
<dbReference type="HOGENOM" id="CLU_125401_0_0_7"/>
<gene>
    <name evidence="3" type="ORF">NY40_0548</name>
</gene>
<organism evidence="3 4">
    <name type="scientific">Helicobacter pylori NY40</name>
    <dbReference type="NCBI Taxonomy" id="1426844"/>
    <lineage>
        <taxon>Bacteria</taxon>
        <taxon>Pseudomonadati</taxon>
        <taxon>Campylobacterota</taxon>
        <taxon>Epsilonproteobacteria</taxon>
        <taxon>Campylobacterales</taxon>
        <taxon>Helicobacteraceae</taxon>
        <taxon>Helicobacter</taxon>
    </lineage>
</organism>
<feature type="region of interest" description="Disordered" evidence="2">
    <location>
        <begin position="141"/>
        <end position="182"/>
    </location>
</feature>
<protein>
    <submittedName>
        <fullName evidence="3">KHP30-like phage protein</fullName>
    </submittedName>
</protein>
<dbReference type="Proteomes" id="UP000031662">
    <property type="component" value="Chromosome"/>
</dbReference>
<reference evidence="3 4" key="1">
    <citation type="submission" date="2013-11" db="EMBL/GenBank/DDBJ databases">
        <title>Estimation of Helicobacter pylori bacteriophage ecology using H. pylori isolates.</title>
        <authorList>
            <person name="Uchiyama J."/>
            <person name="Takemura-Uchiyama I."/>
            <person name="Ujihara T."/>
            <person name="Matsuzaki S."/>
        </authorList>
    </citation>
    <scope>NUCLEOTIDE SEQUENCE [LARGE SCALE GENOMIC DNA]</scope>
    <source>
        <strain evidence="3 4">NY40</strain>
    </source>
</reference>
<proteinExistence type="predicted"/>
<evidence type="ECO:0000313" key="3">
    <source>
        <dbReference type="EMBL" id="BAO97567.1"/>
    </source>
</evidence>
<name>A0A060Q0C0_HELPX</name>
<sequence length="198" mass="22757">MAYYENITAGRGAIDSFANALERQRFANLMLNETISNFSNNITRAGVLYDESKIREDALKYQRMQDFYNNKRKDEAFELEKKQAEQRMDFAKSQQAMNEENHKQIECLNELKTRSLAQEINFNKQQLDWLMKLMKAKPSAKASVSVDNNNAMKTAPTTPKPTNALNTPSTPTTPTTPKPKTISKEEFRAIYATPMFRL</sequence>
<dbReference type="EMBL" id="AP014523">
    <property type="protein sequence ID" value="BAO97567.1"/>
    <property type="molecule type" value="Genomic_DNA"/>
</dbReference>
<dbReference type="AlphaFoldDB" id="A0A060Q0C0"/>
<evidence type="ECO:0000256" key="1">
    <source>
        <dbReference type="SAM" id="Coils"/>
    </source>
</evidence>
<feature type="coiled-coil region" evidence="1">
    <location>
        <begin position="74"/>
        <end position="101"/>
    </location>
</feature>